<proteinExistence type="predicted"/>
<sequence length="55" mass="6660">MKMIITQCYHRTEHNVKRELRSLAFHGYFYTSVVVCRFAFRPTFARVVSFRSRQS</sequence>
<reference evidence="1 2" key="1">
    <citation type="submission" date="2015-01" db="EMBL/GenBank/DDBJ databases">
        <title>Evolution of Trichinella species and genotypes.</title>
        <authorList>
            <person name="Korhonen P.K."/>
            <person name="Edoardo P."/>
            <person name="Giuseppe L.R."/>
            <person name="Gasser R.B."/>
        </authorList>
    </citation>
    <scope>NUCLEOTIDE SEQUENCE [LARGE SCALE GENOMIC DNA]</scope>
    <source>
        <strain evidence="1">ISS3</strain>
    </source>
</reference>
<organism evidence="1 2">
    <name type="scientific">Trichinella spiralis</name>
    <name type="common">Trichina worm</name>
    <dbReference type="NCBI Taxonomy" id="6334"/>
    <lineage>
        <taxon>Eukaryota</taxon>
        <taxon>Metazoa</taxon>
        <taxon>Ecdysozoa</taxon>
        <taxon>Nematoda</taxon>
        <taxon>Enoplea</taxon>
        <taxon>Dorylaimia</taxon>
        <taxon>Trichinellida</taxon>
        <taxon>Trichinellidae</taxon>
        <taxon>Trichinella</taxon>
    </lineage>
</organism>
<dbReference type="AlphaFoldDB" id="A0A0V0YZ26"/>
<accession>A0A0V0YZ26</accession>
<protein>
    <submittedName>
        <fullName evidence="1">Uncharacterized protein</fullName>
    </submittedName>
</protein>
<comment type="caution">
    <text evidence="1">The sequence shown here is derived from an EMBL/GenBank/DDBJ whole genome shotgun (WGS) entry which is preliminary data.</text>
</comment>
<dbReference type="InParanoid" id="A0A0V0YZ26"/>
<dbReference type="Proteomes" id="UP000054776">
    <property type="component" value="Unassembled WGS sequence"/>
</dbReference>
<gene>
    <name evidence="1" type="ORF">T01_9914</name>
</gene>
<dbReference type="OrthoDB" id="5923812at2759"/>
<name>A0A0V0YZ26_TRISP</name>
<evidence type="ECO:0000313" key="2">
    <source>
        <dbReference type="Proteomes" id="UP000054776"/>
    </source>
</evidence>
<keyword evidence="2" id="KW-1185">Reference proteome</keyword>
<evidence type="ECO:0000313" key="1">
    <source>
        <dbReference type="EMBL" id="KRY05540.1"/>
    </source>
</evidence>
<dbReference type="EMBL" id="JYDH01003598">
    <property type="protein sequence ID" value="KRY05540.1"/>
    <property type="molecule type" value="Genomic_DNA"/>
</dbReference>